<evidence type="ECO:0000256" key="6">
    <source>
        <dbReference type="SAM" id="Phobius"/>
    </source>
</evidence>
<evidence type="ECO:0000313" key="7">
    <source>
        <dbReference type="EMBL" id="AEM39414.1"/>
    </source>
</evidence>
<dbReference type="Pfam" id="PF01810">
    <property type="entry name" value="LysE"/>
    <property type="match status" value="1"/>
</dbReference>
<reference evidence="7 8" key="1">
    <citation type="journal article" date="2011" name="Stand. Genomic Sci.">
        <title>Complete genome sequence of the hyperthermophilic chemolithoautotroph Pyrolobus fumarii type strain (1A).</title>
        <authorList>
            <person name="Anderson I."/>
            <person name="Goker M."/>
            <person name="Nolan M."/>
            <person name="Lucas S."/>
            <person name="Hammon N."/>
            <person name="Deshpande S."/>
            <person name="Cheng J.F."/>
            <person name="Tapia R."/>
            <person name="Han C."/>
            <person name="Goodwin L."/>
            <person name="Pitluck S."/>
            <person name="Huntemann M."/>
            <person name="Liolios K."/>
            <person name="Ivanova N."/>
            <person name="Pagani I."/>
            <person name="Mavromatis K."/>
            <person name="Ovchinikova G."/>
            <person name="Pati A."/>
            <person name="Chen A."/>
            <person name="Palaniappan K."/>
            <person name="Land M."/>
            <person name="Hauser L."/>
            <person name="Brambilla E.M."/>
            <person name="Huber H."/>
            <person name="Yasawong M."/>
            <person name="Rohde M."/>
            <person name="Spring S."/>
            <person name="Abt B."/>
            <person name="Sikorski J."/>
            <person name="Wirth R."/>
            <person name="Detter J.C."/>
            <person name="Woyke T."/>
            <person name="Bristow J."/>
            <person name="Eisen J.A."/>
            <person name="Markowitz V."/>
            <person name="Hugenholtz P."/>
            <person name="Kyrpides N.C."/>
            <person name="Klenk H.P."/>
            <person name="Lapidus A."/>
        </authorList>
    </citation>
    <scope>NUCLEOTIDE SEQUENCE [LARGE SCALE GENOMIC DNA]</scope>
    <source>
        <strain evidence="8">DSM 11204 / 1A</strain>
    </source>
</reference>
<keyword evidence="8" id="KW-1185">Reference proteome</keyword>
<evidence type="ECO:0000313" key="8">
    <source>
        <dbReference type="Proteomes" id="UP000001037"/>
    </source>
</evidence>
<dbReference type="Proteomes" id="UP000001037">
    <property type="component" value="Chromosome"/>
</dbReference>
<gene>
    <name evidence="7" type="ordered locus">Pyrfu_1557</name>
</gene>
<dbReference type="PANTHER" id="PTHR38825">
    <property type="entry name" value="LYSINE EXPORTER PROTEIN (LYSE/YGGA)"/>
    <property type="match status" value="1"/>
</dbReference>
<proteinExistence type="predicted"/>
<feature type="transmembrane region" description="Helical" evidence="6">
    <location>
        <begin position="192"/>
        <end position="211"/>
    </location>
</feature>
<evidence type="ECO:0000256" key="2">
    <source>
        <dbReference type="ARBA" id="ARBA00022475"/>
    </source>
</evidence>
<evidence type="ECO:0000256" key="4">
    <source>
        <dbReference type="ARBA" id="ARBA00022989"/>
    </source>
</evidence>
<dbReference type="AlphaFoldDB" id="G0EHR1"/>
<feature type="transmembrane region" description="Helical" evidence="6">
    <location>
        <begin position="163"/>
        <end position="186"/>
    </location>
</feature>
<comment type="subcellular location">
    <subcellularLocation>
        <location evidence="1">Cell membrane</location>
        <topology evidence="1">Multi-pass membrane protein</topology>
    </subcellularLocation>
</comment>
<keyword evidence="4 6" id="KW-1133">Transmembrane helix</keyword>
<sequence>MTGRGNGDGLRSLAIKTLLISPSGALSPGPLSISAIALGARLGLAGGLAVALGHMLFELPYVALLTKGFERVESIVRRYEKYLIVSVVVFLVYFSAMLLRDALDILRSFQVGGIQGLTAANMFEAVLTGIILTGGNAYFLLWWVTVALPIVRETARHGTTGFAVMYGAHVWMDYLWLGLLAASGGVARILGVIPYAALLIILAGLLLLFAADMMLRTFTSKRVLPF</sequence>
<dbReference type="EMBL" id="CP002838">
    <property type="protein sequence ID" value="AEM39414.1"/>
    <property type="molecule type" value="Genomic_DNA"/>
</dbReference>
<dbReference type="KEGG" id="pfm:Pyrfu_1557"/>
<dbReference type="OrthoDB" id="121309at2157"/>
<accession>G0EHR1</accession>
<feature type="transmembrane region" description="Helical" evidence="6">
    <location>
        <begin position="82"/>
        <end position="99"/>
    </location>
</feature>
<evidence type="ECO:0000256" key="1">
    <source>
        <dbReference type="ARBA" id="ARBA00004651"/>
    </source>
</evidence>
<dbReference type="InterPro" id="IPR001123">
    <property type="entry name" value="LeuE-type"/>
</dbReference>
<keyword evidence="5 6" id="KW-0472">Membrane</keyword>
<dbReference type="STRING" id="694429.Pyrfu_1557"/>
<protein>
    <submittedName>
        <fullName evidence="7">Lysine exporter protein (LYSE/YGGA)</fullName>
    </submittedName>
</protein>
<dbReference type="InParanoid" id="G0EHR1"/>
<dbReference type="RefSeq" id="WP_014027091.1">
    <property type="nucleotide sequence ID" value="NC_015931.1"/>
</dbReference>
<keyword evidence="2" id="KW-1003">Cell membrane</keyword>
<keyword evidence="3 6" id="KW-0812">Transmembrane</keyword>
<dbReference type="GO" id="GO:0006865">
    <property type="term" value="P:amino acid transport"/>
    <property type="evidence" value="ECO:0007669"/>
    <property type="project" value="InterPro"/>
</dbReference>
<dbReference type="GO" id="GO:0005886">
    <property type="term" value="C:plasma membrane"/>
    <property type="evidence" value="ECO:0007669"/>
    <property type="project" value="UniProtKB-SubCell"/>
</dbReference>
<evidence type="ECO:0000256" key="3">
    <source>
        <dbReference type="ARBA" id="ARBA00022692"/>
    </source>
</evidence>
<feature type="transmembrane region" description="Helical" evidence="6">
    <location>
        <begin position="125"/>
        <end position="151"/>
    </location>
</feature>
<dbReference type="HOGENOM" id="CLU_104651_0_0_2"/>
<dbReference type="PANTHER" id="PTHR38825:SF1">
    <property type="entry name" value="TRANSPORTER, LYSE FAMILY"/>
    <property type="match status" value="1"/>
</dbReference>
<dbReference type="GeneID" id="11138744"/>
<organism evidence="7 8">
    <name type="scientific">Pyrolobus fumarii (strain DSM 11204 / 1A)</name>
    <dbReference type="NCBI Taxonomy" id="694429"/>
    <lineage>
        <taxon>Archaea</taxon>
        <taxon>Thermoproteota</taxon>
        <taxon>Thermoprotei</taxon>
        <taxon>Desulfurococcales</taxon>
        <taxon>Pyrodictiaceae</taxon>
        <taxon>Pyrolobus</taxon>
    </lineage>
</organism>
<feature type="transmembrane region" description="Helical" evidence="6">
    <location>
        <begin position="31"/>
        <end position="61"/>
    </location>
</feature>
<evidence type="ECO:0000256" key="5">
    <source>
        <dbReference type="ARBA" id="ARBA00023136"/>
    </source>
</evidence>
<dbReference type="eggNOG" id="arCOG01947">
    <property type="taxonomic scope" value="Archaea"/>
</dbReference>
<name>G0EHR1_PYRF1</name>